<dbReference type="InterPro" id="IPR013658">
    <property type="entry name" value="SGL"/>
</dbReference>
<gene>
    <name evidence="2" type="ORF">F3N42_00830</name>
</gene>
<dbReference type="Gene3D" id="2.120.10.30">
    <property type="entry name" value="TolB, C-terminal domain"/>
    <property type="match status" value="2"/>
</dbReference>
<dbReference type="RefSeq" id="WP_150862472.1">
    <property type="nucleotide sequence ID" value="NZ_VYXP01000001.1"/>
</dbReference>
<feature type="domain" description="SMP-30/Gluconolactonase/LRE-like region" evidence="1">
    <location>
        <begin position="19"/>
        <end position="326"/>
    </location>
</feature>
<dbReference type="InterPro" id="IPR011042">
    <property type="entry name" value="6-blade_b-propeller_TolB-like"/>
</dbReference>
<comment type="caution">
    <text evidence="2">The sequence shown here is derived from an EMBL/GenBank/DDBJ whole genome shotgun (WGS) entry which is preliminary data.</text>
</comment>
<evidence type="ECO:0000313" key="2">
    <source>
        <dbReference type="EMBL" id="KAA9134121.1"/>
    </source>
</evidence>
<dbReference type="Proteomes" id="UP000325372">
    <property type="component" value="Unassembled WGS sequence"/>
</dbReference>
<evidence type="ECO:0000313" key="3">
    <source>
        <dbReference type="Proteomes" id="UP000325372"/>
    </source>
</evidence>
<accession>A0A5N0THQ0</accession>
<sequence>MTASRISAFEIIASGLGYPESPKYLPDGSVLLVEIRNQCLTRIGADGSRTRVADIKGGPNGLALGPDGHAWIANNGGFNWLDVPLPNGQTLAIGTTQPDDYEGGRIEHVNLSDGRVNMAYRSFSDGMDMSGFGPRQPKPVSHPKPLGLRGPDDLVFDKTGHCWISDWGKQRPRDVDVTGIYYAAPDGSKITEMIFPLSCPNGIALSPAEDRLYAAMTYSRQVMYWELDGPGRIRPNPLSMDGSHLLTADLPGQAILDSMTVDEAGNVYVATMLPDGNNPMSNGGFSIISPDGKDVEYVPIQLDGAFAPLPSSLCFGGADRKTLYATCGSAGLLLKATVDTPGLALNFNPYQ</sequence>
<keyword evidence="3" id="KW-1185">Reference proteome</keyword>
<dbReference type="AlphaFoldDB" id="A0A5N0THQ0"/>
<evidence type="ECO:0000259" key="1">
    <source>
        <dbReference type="Pfam" id="PF08450"/>
    </source>
</evidence>
<dbReference type="SUPFAM" id="SSF63829">
    <property type="entry name" value="Calcium-dependent phosphotriesterase"/>
    <property type="match status" value="1"/>
</dbReference>
<protein>
    <submittedName>
        <fullName evidence="2">SMP-30/gluconolactonase/LRE family protein</fullName>
    </submittedName>
</protein>
<proteinExistence type="predicted"/>
<dbReference type="PANTHER" id="PTHR47572">
    <property type="entry name" value="LIPOPROTEIN-RELATED"/>
    <property type="match status" value="1"/>
</dbReference>
<organism evidence="2 3">
    <name type="scientific">Marinihelvus fidelis</name>
    <dbReference type="NCBI Taxonomy" id="2613842"/>
    <lineage>
        <taxon>Bacteria</taxon>
        <taxon>Pseudomonadati</taxon>
        <taxon>Pseudomonadota</taxon>
        <taxon>Gammaproteobacteria</taxon>
        <taxon>Chromatiales</taxon>
        <taxon>Wenzhouxiangellaceae</taxon>
        <taxon>Marinihelvus</taxon>
    </lineage>
</organism>
<dbReference type="EMBL" id="VYXP01000001">
    <property type="protein sequence ID" value="KAA9134121.1"/>
    <property type="molecule type" value="Genomic_DNA"/>
</dbReference>
<name>A0A5N0THQ0_9GAMM</name>
<reference evidence="2 3" key="1">
    <citation type="submission" date="2019-09" db="EMBL/GenBank/DDBJ databases">
        <title>Wenzhouxiangella sp. Genome sequencing and assembly.</title>
        <authorList>
            <person name="Zhang R."/>
        </authorList>
    </citation>
    <scope>NUCLEOTIDE SEQUENCE [LARGE SCALE GENOMIC DNA]</scope>
    <source>
        <strain evidence="2 3">W260</strain>
    </source>
</reference>
<dbReference type="Pfam" id="PF08450">
    <property type="entry name" value="SGL"/>
    <property type="match status" value="1"/>
</dbReference>
<dbReference type="InterPro" id="IPR051262">
    <property type="entry name" value="SMP-30/CGR1_Lactonase"/>
</dbReference>
<dbReference type="PANTHER" id="PTHR47572:SF5">
    <property type="entry name" value="BLR2277 PROTEIN"/>
    <property type="match status" value="1"/>
</dbReference>